<evidence type="ECO:0000313" key="3">
    <source>
        <dbReference type="Proteomes" id="UP000192468"/>
    </source>
</evidence>
<dbReference type="Proteomes" id="UP000192468">
    <property type="component" value="Unassembled WGS sequence"/>
</dbReference>
<dbReference type="RefSeq" id="WP_084114083.1">
    <property type="nucleotide sequence ID" value="NZ_FWXH01000002.1"/>
</dbReference>
<dbReference type="InterPro" id="IPR011990">
    <property type="entry name" value="TPR-like_helical_dom_sf"/>
</dbReference>
<organism evidence="2 3">
    <name type="scientific">Clostridium acidisoli DSM 12555</name>
    <dbReference type="NCBI Taxonomy" id="1121291"/>
    <lineage>
        <taxon>Bacteria</taxon>
        <taxon>Bacillati</taxon>
        <taxon>Bacillota</taxon>
        <taxon>Clostridia</taxon>
        <taxon>Eubacteriales</taxon>
        <taxon>Clostridiaceae</taxon>
        <taxon>Clostridium</taxon>
    </lineage>
</organism>
<dbReference type="InterPro" id="IPR019734">
    <property type="entry name" value="TPR_rpt"/>
</dbReference>
<name>A0A1W1X734_9CLOT</name>
<accession>A0A1W1X734</accession>
<dbReference type="Gene3D" id="3.90.550.10">
    <property type="entry name" value="Spore Coat Polysaccharide Biosynthesis Protein SpsA, Chain A"/>
    <property type="match status" value="1"/>
</dbReference>
<sequence>MITISLCLIVKNEEDVIERCLKSAKDIADEIIIVDTGSNDSTKEICARYTNKIFDFKWNNNFSTARNYSFSKATKEYILWLDADDVILDEDMENFKKLKYSLDKKVDVVMMKYNVGFDNKGNTTLSYYRERLLKRSLEFQWKEPVHEYLDISGNIINSDISITHKKQHVDASDRNLLIYKKILYRGKVLSPRGTFYYARELYYNKKYDSSIKYLKKFLDSKKGWVEDNINACFILSKCYAYKKDRKNMLKALLKSFEYDNPRAEICCQLGYFYLEGREYKKAIFWYKLATQIKKPENSWGFISHDYFGYLPNIQLAVCYDKMGNIEEAVKYNNKAGEFKHNDDAVNYNKSYFKKILDKS</sequence>
<dbReference type="CDD" id="cd02511">
    <property type="entry name" value="Beta4Glucosyltransferase"/>
    <property type="match status" value="1"/>
</dbReference>
<dbReference type="PANTHER" id="PTHR43630">
    <property type="entry name" value="POLY-BETA-1,6-N-ACETYL-D-GLUCOSAMINE SYNTHASE"/>
    <property type="match status" value="1"/>
</dbReference>
<dbReference type="Gene3D" id="1.25.40.10">
    <property type="entry name" value="Tetratricopeptide repeat domain"/>
    <property type="match status" value="1"/>
</dbReference>
<keyword evidence="2" id="KW-0808">Transferase</keyword>
<evidence type="ECO:0000313" key="2">
    <source>
        <dbReference type="EMBL" id="SMC19607.1"/>
    </source>
</evidence>
<keyword evidence="3" id="KW-1185">Reference proteome</keyword>
<dbReference type="OrthoDB" id="9815923at2"/>
<dbReference type="InterPro" id="IPR001173">
    <property type="entry name" value="Glyco_trans_2-like"/>
</dbReference>
<dbReference type="GO" id="GO:0016740">
    <property type="term" value="F:transferase activity"/>
    <property type="evidence" value="ECO:0007669"/>
    <property type="project" value="UniProtKB-KW"/>
</dbReference>
<proteinExistence type="predicted"/>
<dbReference type="EMBL" id="FWXH01000002">
    <property type="protein sequence ID" value="SMC19607.1"/>
    <property type="molecule type" value="Genomic_DNA"/>
</dbReference>
<dbReference type="SUPFAM" id="SSF81901">
    <property type="entry name" value="HCP-like"/>
    <property type="match status" value="1"/>
</dbReference>
<dbReference type="AlphaFoldDB" id="A0A1W1X734"/>
<feature type="domain" description="Glycosyltransferase 2-like" evidence="1">
    <location>
        <begin position="5"/>
        <end position="145"/>
    </location>
</feature>
<protein>
    <submittedName>
        <fullName evidence="2">Glycosyltransferase involved in cell wall bisynthesis</fullName>
    </submittedName>
</protein>
<dbReference type="Pfam" id="PF00535">
    <property type="entry name" value="Glycos_transf_2"/>
    <property type="match status" value="1"/>
</dbReference>
<dbReference type="SMART" id="SM00028">
    <property type="entry name" value="TPR"/>
    <property type="match status" value="2"/>
</dbReference>
<reference evidence="2 3" key="1">
    <citation type="submission" date="2017-04" db="EMBL/GenBank/DDBJ databases">
        <authorList>
            <person name="Afonso C.L."/>
            <person name="Miller P.J."/>
            <person name="Scott M.A."/>
            <person name="Spackman E."/>
            <person name="Goraichik I."/>
            <person name="Dimitrov K.M."/>
            <person name="Suarez D.L."/>
            <person name="Swayne D.E."/>
        </authorList>
    </citation>
    <scope>NUCLEOTIDE SEQUENCE [LARGE SCALE GENOMIC DNA]</scope>
    <source>
        <strain evidence="2 3">DSM 12555</strain>
    </source>
</reference>
<dbReference type="SUPFAM" id="SSF53448">
    <property type="entry name" value="Nucleotide-diphospho-sugar transferases"/>
    <property type="match status" value="1"/>
</dbReference>
<dbReference type="PANTHER" id="PTHR43630:SF2">
    <property type="entry name" value="GLYCOSYLTRANSFERASE"/>
    <property type="match status" value="1"/>
</dbReference>
<evidence type="ECO:0000259" key="1">
    <source>
        <dbReference type="Pfam" id="PF00535"/>
    </source>
</evidence>
<dbReference type="STRING" id="1121291.SAMN02745134_00881"/>
<dbReference type="InterPro" id="IPR029044">
    <property type="entry name" value="Nucleotide-diphossugar_trans"/>
</dbReference>
<gene>
    <name evidence="2" type="ORF">SAMN02745134_00881</name>
</gene>
<dbReference type="Pfam" id="PF13181">
    <property type="entry name" value="TPR_8"/>
    <property type="match status" value="2"/>
</dbReference>